<name>A0A318HSW4_BURPY</name>
<gene>
    <name evidence="1" type="ORF">NA66_10521</name>
</gene>
<dbReference type="Proteomes" id="UP000247755">
    <property type="component" value="Unassembled WGS sequence"/>
</dbReference>
<evidence type="ECO:0000313" key="1">
    <source>
        <dbReference type="EMBL" id="PXX21372.1"/>
    </source>
</evidence>
<reference evidence="1 2" key="1">
    <citation type="submission" date="2018-05" db="EMBL/GenBank/DDBJ databases">
        <title>Comparative genomics of bacterial root endophytes of switchgrass collected from native prairies over two seasons.</title>
        <authorList>
            <person name="Tang Y."/>
        </authorList>
    </citation>
    <scope>NUCLEOTIDE SEQUENCE [LARGE SCALE GENOMIC DNA]</scope>
    <source>
        <strain evidence="1 2">NFIX32</strain>
    </source>
</reference>
<feature type="non-terminal residue" evidence="1">
    <location>
        <position position="1"/>
    </location>
</feature>
<comment type="caution">
    <text evidence="1">The sequence shown here is derived from an EMBL/GenBank/DDBJ whole genome shotgun (WGS) entry which is preliminary data.</text>
</comment>
<dbReference type="AlphaFoldDB" id="A0A318HSW4"/>
<evidence type="ECO:0000313" key="2">
    <source>
        <dbReference type="Proteomes" id="UP000247755"/>
    </source>
</evidence>
<protein>
    <recommendedName>
        <fullName evidence="3">IS3 family transposase</fullName>
    </recommendedName>
</protein>
<organism evidence="1 2">
    <name type="scientific">Burkholderia pyrrocinia</name>
    <name type="common">Pseudomonas pyrrocinia</name>
    <dbReference type="NCBI Taxonomy" id="60550"/>
    <lineage>
        <taxon>Bacteria</taxon>
        <taxon>Pseudomonadati</taxon>
        <taxon>Pseudomonadota</taxon>
        <taxon>Betaproteobacteria</taxon>
        <taxon>Burkholderiales</taxon>
        <taxon>Burkholderiaceae</taxon>
        <taxon>Burkholderia</taxon>
        <taxon>Burkholderia cepacia complex</taxon>
    </lineage>
</organism>
<evidence type="ECO:0008006" key="3">
    <source>
        <dbReference type="Google" id="ProtNLM"/>
    </source>
</evidence>
<accession>A0A318HSW4</accession>
<dbReference type="EMBL" id="QJJY01000052">
    <property type="protein sequence ID" value="PXX21372.1"/>
    <property type="molecule type" value="Genomic_DNA"/>
</dbReference>
<sequence length="49" mass="6094">RTCKYRPDYPRQAFASVEAARAWTQQFVRWYMYGRPRFAKHRARLMVNR</sequence>
<proteinExistence type="predicted"/>